<evidence type="ECO:0000256" key="4">
    <source>
        <dbReference type="ARBA" id="ARBA00023002"/>
    </source>
</evidence>
<evidence type="ECO:0000313" key="9">
    <source>
        <dbReference type="EMBL" id="KYC29103.1"/>
    </source>
</evidence>
<dbReference type="FunFam" id="3.50.50.60:FF:000208">
    <property type="entry name" value="3-ketosteroid dehydrogenase"/>
    <property type="match status" value="1"/>
</dbReference>
<evidence type="ECO:0000313" key="10">
    <source>
        <dbReference type="Proteomes" id="UP000243416"/>
    </source>
</evidence>
<evidence type="ECO:0000256" key="8">
    <source>
        <dbReference type="ARBA" id="ARBA00069709"/>
    </source>
</evidence>
<dbReference type="Proteomes" id="UP000243416">
    <property type="component" value="Unassembled WGS sequence"/>
</dbReference>
<keyword evidence="3" id="KW-0274">FAD</keyword>
<dbReference type="EMBL" id="LFZK01000001">
    <property type="protein sequence ID" value="KYC29103.1"/>
    <property type="molecule type" value="Genomic_DNA"/>
</dbReference>
<evidence type="ECO:0000256" key="3">
    <source>
        <dbReference type="ARBA" id="ARBA00022827"/>
    </source>
</evidence>
<keyword evidence="2" id="KW-0285">Flavoprotein</keyword>
<dbReference type="Gene3D" id="3.50.50.60">
    <property type="entry name" value="FAD/NAD(P)-binding domain"/>
    <property type="match status" value="2"/>
</dbReference>
<dbReference type="InterPro" id="IPR050315">
    <property type="entry name" value="FAD-oxidoreductase_2"/>
</dbReference>
<sequence>MSGETFDTDIVIVGSGAGGMTAALAAHEAGLRALIVEKTQYYGGSTARSGGGIWIPNNYLMQRAGVADSFEEARTYLQATVGERSPQASRDAYLTHAVDMIAWLGKETDVQCSYMLGYADYYPEKPGGKAEGRAVEPQLFDGKLLGEDLAFLRPPVIPTPAGLSFTAGEYKQLGLVKRTWQGKATALRIGLRLIAAHLSGKKMLMMGQALIGRLRLSLKKRGIPLWLDTPLQDLVIENGRVVGIEVLKDGQPLTIRATKGVVLAAGCFARNLEMRLKYQKQPITTEWTVASDGNTGDGIQAGMRIGAAIDLMDEAWWGPSSLPPNSPPFFHVAERGFPGLIMVNQKGQRFTNESASYVEVVQAMYRLHTPDNPHVPCWFIFDQRYRDNYVFASLFPGQKIPQEMLDSGYIRKADTLAELARQLNIEPAALTATVSKFNNSARQGEDVEFGRGQSAYDRYFGDPSVTPNANLAPIEQAPYYAVQVVAGDLGTKGGLVTDEFARVKTTDGRIIKGLYCVGNNSASVMGATYPGPGCTIGPAMAFGYIAARHAAGIERSAV</sequence>
<accession>A0A656Z7Q3</accession>
<name>A0A656Z7Q3_9PROT</name>
<evidence type="ECO:0000256" key="1">
    <source>
        <dbReference type="ARBA" id="ARBA00001974"/>
    </source>
</evidence>
<dbReference type="PRINTS" id="PR00411">
    <property type="entry name" value="PNDRDTASEI"/>
</dbReference>
<comment type="cofactor">
    <cofactor evidence="1">
        <name>FAD</name>
        <dbReference type="ChEBI" id="CHEBI:57692"/>
    </cofactor>
</comment>
<comment type="catalytic activity">
    <reaction evidence="5">
        <text>a 3-oxosteroid + A = a 3-oxo-Delta(1)-steroid + AH2</text>
        <dbReference type="Rhea" id="RHEA:13329"/>
        <dbReference type="ChEBI" id="CHEBI:13193"/>
        <dbReference type="ChEBI" id="CHEBI:17499"/>
        <dbReference type="ChEBI" id="CHEBI:20156"/>
        <dbReference type="ChEBI" id="CHEBI:47788"/>
        <dbReference type="EC" id="1.3.99.4"/>
    </reaction>
</comment>
<dbReference type="AlphaFoldDB" id="A0A656Z7Q3"/>
<proteinExistence type="inferred from homology"/>
<dbReference type="RefSeq" id="WP_067169324.1">
    <property type="nucleotide sequence ID" value="NZ_LFZK01000001.1"/>
</dbReference>
<dbReference type="Pfam" id="PF00890">
    <property type="entry name" value="FAD_binding_2"/>
    <property type="match status" value="1"/>
</dbReference>
<comment type="caution">
    <text evidence="9">The sequence shown here is derived from an EMBL/GenBank/DDBJ whole genome shotgun (WGS) entry which is preliminary data.</text>
</comment>
<keyword evidence="4" id="KW-0560">Oxidoreductase</keyword>
<reference evidence="9 10" key="1">
    <citation type="journal article" date="2016" name="ISME J.">
        <title>Integrated multi-omics analyses reveal the biochemical mechanisms and phylogenetic relevance of anaerobic androgen biodegradation in the environment.</title>
        <authorList>
            <person name="Yang F.C."/>
            <person name="Chen Y.L."/>
            <person name="Tang S.L."/>
            <person name="Yu C.P."/>
            <person name="Wang P.H."/>
            <person name="Ismail W."/>
            <person name="Wang C.H."/>
            <person name="Ding J.Y."/>
            <person name="Yang C.Y."/>
            <person name="Yang C.Y."/>
            <person name="Chiang Y.R."/>
        </authorList>
    </citation>
    <scope>NUCLEOTIDE SEQUENCE [LARGE SCALE GENOMIC DNA]</scope>
    <source>
        <strain evidence="9 10">DSM 13999</strain>
    </source>
</reference>
<dbReference type="SUPFAM" id="SSF51905">
    <property type="entry name" value="FAD/NAD(P)-binding domain"/>
    <property type="match status" value="1"/>
</dbReference>
<dbReference type="PANTHER" id="PTHR43400">
    <property type="entry name" value="FUMARATE REDUCTASE"/>
    <property type="match status" value="1"/>
</dbReference>
<evidence type="ECO:0000256" key="5">
    <source>
        <dbReference type="ARBA" id="ARBA00051951"/>
    </source>
</evidence>
<evidence type="ECO:0000256" key="2">
    <source>
        <dbReference type="ARBA" id="ARBA00022630"/>
    </source>
</evidence>
<evidence type="ECO:0000256" key="6">
    <source>
        <dbReference type="ARBA" id="ARBA00061147"/>
    </source>
</evidence>
<dbReference type="GO" id="GO:0008202">
    <property type="term" value="P:steroid metabolic process"/>
    <property type="evidence" value="ECO:0007669"/>
    <property type="project" value="UniProtKB-ARBA"/>
</dbReference>
<comment type="similarity">
    <text evidence="6">Belongs to the FAD-dependent oxidoreductase 2 family. 3-oxosteroid dehydrogenase subfamily.</text>
</comment>
<gene>
    <name evidence="9" type="ORF">ACY05_00520</name>
</gene>
<dbReference type="InterPro" id="IPR027477">
    <property type="entry name" value="Succ_DH/fumarate_Rdtase_cat_sf"/>
</dbReference>
<dbReference type="InterPro" id="IPR003953">
    <property type="entry name" value="FAD-dep_OxRdtase_2_FAD-bd"/>
</dbReference>
<organism evidence="9 10">
    <name type="scientific">Sterolibacterium denitrificans</name>
    <dbReference type="NCBI Taxonomy" id="157592"/>
    <lineage>
        <taxon>Bacteria</taxon>
        <taxon>Pseudomonadati</taxon>
        <taxon>Pseudomonadota</taxon>
        <taxon>Betaproteobacteria</taxon>
        <taxon>Nitrosomonadales</taxon>
        <taxon>Sterolibacteriaceae</taxon>
        <taxon>Sterolibacterium</taxon>
    </lineage>
</organism>
<dbReference type="InterPro" id="IPR036188">
    <property type="entry name" value="FAD/NAD-bd_sf"/>
</dbReference>
<dbReference type="OrthoDB" id="9813348at2"/>
<dbReference type="PANTHER" id="PTHR43400:SF10">
    <property type="entry name" value="3-OXOSTEROID 1-DEHYDROGENASE"/>
    <property type="match status" value="1"/>
</dbReference>
<dbReference type="SUPFAM" id="SSF56425">
    <property type="entry name" value="Succinate dehydrogenase/fumarate reductase flavoprotein, catalytic domain"/>
    <property type="match status" value="1"/>
</dbReference>
<dbReference type="EC" id="1.3.99.4" evidence="7"/>
<dbReference type="GO" id="GO:0047571">
    <property type="term" value="F:3-oxosteroid 1-dehydrogenase activity"/>
    <property type="evidence" value="ECO:0007669"/>
    <property type="project" value="UniProtKB-EC"/>
</dbReference>
<evidence type="ECO:0000256" key="7">
    <source>
        <dbReference type="ARBA" id="ARBA00066536"/>
    </source>
</evidence>
<protein>
    <recommendedName>
        <fullName evidence="8">3-oxosteroid 1-dehydrogenase</fullName>
        <ecNumber evidence="7">1.3.99.4</ecNumber>
    </recommendedName>
</protein>
<keyword evidence="10" id="KW-1185">Reference proteome</keyword>